<accession>A0A1F5KMG7</accession>
<keyword evidence="1" id="KW-0472">Membrane</keyword>
<feature type="transmembrane region" description="Helical" evidence="1">
    <location>
        <begin position="48"/>
        <end position="68"/>
    </location>
</feature>
<protein>
    <submittedName>
        <fullName evidence="2">Uncharacterized protein</fullName>
    </submittedName>
</protein>
<reference evidence="2 3" key="1">
    <citation type="journal article" date="2016" name="Nat. Commun.">
        <title>Thousands of microbial genomes shed light on interconnected biogeochemical processes in an aquifer system.</title>
        <authorList>
            <person name="Anantharaman K."/>
            <person name="Brown C.T."/>
            <person name="Hug L.A."/>
            <person name="Sharon I."/>
            <person name="Castelle C.J."/>
            <person name="Probst A.J."/>
            <person name="Thomas B.C."/>
            <person name="Singh A."/>
            <person name="Wilkins M.J."/>
            <person name="Karaoz U."/>
            <person name="Brodie E.L."/>
            <person name="Williams K.H."/>
            <person name="Hubbard S.S."/>
            <person name="Banfield J.F."/>
        </authorList>
    </citation>
    <scope>NUCLEOTIDE SEQUENCE [LARGE SCALE GENOMIC DNA]</scope>
</reference>
<dbReference type="AlphaFoldDB" id="A0A1F5KMG7"/>
<gene>
    <name evidence="2" type="ORF">A3B45_00565</name>
</gene>
<evidence type="ECO:0000313" key="2">
    <source>
        <dbReference type="EMBL" id="OGE42133.1"/>
    </source>
</evidence>
<feature type="transmembrane region" description="Helical" evidence="1">
    <location>
        <begin position="14"/>
        <end position="36"/>
    </location>
</feature>
<comment type="caution">
    <text evidence="2">The sequence shown here is derived from an EMBL/GenBank/DDBJ whole genome shotgun (WGS) entry which is preliminary data.</text>
</comment>
<sequence length="160" mass="18823">MKEVLKFSQKIRKFLNSLLLLFILVFILFVLTHLLLPLQLISVISDDFNKVAIGIAALVTAYFGSSYFREELSRKRAIEYYRKKYPPEKYQKTFKIIESEDGPGAVFLLDLESLHKHHIWNMKTMYDLGWQLYKRESLPNEKFLSYLIGDPIRTRGDLGE</sequence>
<name>A0A1F5KMG7_9BACT</name>
<keyword evidence="1" id="KW-0812">Transmembrane</keyword>
<evidence type="ECO:0000313" key="3">
    <source>
        <dbReference type="Proteomes" id="UP000178565"/>
    </source>
</evidence>
<keyword evidence="1" id="KW-1133">Transmembrane helix</keyword>
<organism evidence="2 3">
    <name type="scientific">Candidatus Daviesbacteria bacterium RIFCSPLOWO2_01_FULL_39_12</name>
    <dbReference type="NCBI Taxonomy" id="1797785"/>
    <lineage>
        <taxon>Bacteria</taxon>
        <taxon>Candidatus Daviesiibacteriota</taxon>
    </lineage>
</organism>
<dbReference type="EMBL" id="MFDM01000030">
    <property type="protein sequence ID" value="OGE42133.1"/>
    <property type="molecule type" value="Genomic_DNA"/>
</dbReference>
<proteinExistence type="predicted"/>
<dbReference type="Proteomes" id="UP000178565">
    <property type="component" value="Unassembled WGS sequence"/>
</dbReference>
<evidence type="ECO:0000256" key="1">
    <source>
        <dbReference type="SAM" id="Phobius"/>
    </source>
</evidence>
<dbReference type="STRING" id="1797785.A3B45_00565"/>